<organism evidence="1 2">
    <name type="scientific">Caerostris darwini</name>
    <dbReference type="NCBI Taxonomy" id="1538125"/>
    <lineage>
        <taxon>Eukaryota</taxon>
        <taxon>Metazoa</taxon>
        <taxon>Ecdysozoa</taxon>
        <taxon>Arthropoda</taxon>
        <taxon>Chelicerata</taxon>
        <taxon>Arachnida</taxon>
        <taxon>Araneae</taxon>
        <taxon>Araneomorphae</taxon>
        <taxon>Entelegynae</taxon>
        <taxon>Araneoidea</taxon>
        <taxon>Araneidae</taxon>
        <taxon>Caerostris</taxon>
    </lineage>
</organism>
<dbReference type="Proteomes" id="UP001054837">
    <property type="component" value="Unassembled WGS sequence"/>
</dbReference>
<name>A0AAV4RD15_9ARAC</name>
<evidence type="ECO:0000313" key="2">
    <source>
        <dbReference type="Proteomes" id="UP001054837"/>
    </source>
</evidence>
<keyword evidence="2" id="KW-1185">Reference proteome</keyword>
<sequence length="116" mass="13097">MFSVITCLYTFKSQLEKTRFRTADPAGNDDPRLECGTDPWNFAAQINWEGAILHTVNVIPFSKNIVILCRTKIDFPLISDSVGAREPTSNDASSTIAAETVIMMNRRKLTRKLQYI</sequence>
<proteinExistence type="predicted"/>
<accession>A0AAV4RD15</accession>
<comment type="caution">
    <text evidence="1">The sequence shown here is derived from an EMBL/GenBank/DDBJ whole genome shotgun (WGS) entry which is preliminary data.</text>
</comment>
<dbReference type="AlphaFoldDB" id="A0AAV4RD15"/>
<reference evidence="1 2" key="1">
    <citation type="submission" date="2021-06" db="EMBL/GenBank/DDBJ databases">
        <title>Caerostris darwini draft genome.</title>
        <authorList>
            <person name="Kono N."/>
            <person name="Arakawa K."/>
        </authorList>
    </citation>
    <scope>NUCLEOTIDE SEQUENCE [LARGE SCALE GENOMIC DNA]</scope>
</reference>
<dbReference type="EMBL" id="BPLQ01005901">
    <property type="protein sequence ID" value="GIY18362.1"/>
    <property type="molecule type" value="Genomic_DNA"/>
</dbReference>
<gene>
    <name evidence="1" type="ORF">CDAR_288301</name>
</gene>
<evidence type="ECO:0000313" key="1">
    <source>
        <dbReference type="EMBL" id="GIY18362.1"/>
    </source>
</evidence>
<protein>
    <submittedName>
        <fullName evidence="1">Uncharacterized protein</fullName>
    </submittedName>
</protein>